<keyword evidence="7" id="KW-0547">Nucleotide-binding</keyword>
<evidence type="ECO:0000256" key="13">
    <source>
        <dbReference type="ARBA" id="ARBA00023239"/>
    </source>
</evidence>
<evidence type="ECO:0000256" key="8">
    <source>
        <dbReference type="ARBA" id="ARBA00022840"/>
    </source>
</evidence>
<evidence type="ECO:0000256" key="3">
    <source>
        <dbReference type="ARBA" id="ARBA00004141"/>
    </source>
</evidence>
<keyword evidence="5" id="KW-0812">Transmembrane</keyword>
<comment type="catalytic activity">
    <reaction evidence="1">
        <text>ATP = 3',5'-cyclic AMP + diphosphate</text>
        <dbReference type="Rhea" id="RHEA:15389"/>
        <dbReference type="ChEBI" id="CHEBI:30616"/>
        <dbReference type="ChEBI" id="CHEBI:33019"/>
        <dbReference type="ChEBI" id="CHEBI:58165"/>
        <dbReference type="EC" id="4.6.1.1"/>
    </reaction>
</comment>
<dbReference type="InterPro" id="IPR018297">
    <property type="entry name" value="A/G_cyclase_CS"/>
</dbReference>
<keyword evidence="9" id="KW-0460">Magnesium</keyword>
<accession>A0A1B6FKA4</accession>
<dbReference type="GO" id="GO:0006171">
    <property type="term" value="P:cAMP biosynthetic process"/>
    <property type="evidence" value="ECO:0007669"/>
    <property type="project" value="UniProtKB-KW"/>
</dbReference>
<sequence length="472" mass="52733">MRETRRNNRQLLRNILPDHVANHFLTQDRQAEHPWVQFTLGRVPLPKDFSEDEELYSQSRNNVGVMFASIPNFTEFYSEDINKGIECIRLLNEIIVDFDELLAEPRFSSIEKIKTVGASYMAASGLNPTHRGREGENDHICALVDFAIAMKQCLEELNKHSFNNFQLRVGISTGALVGGVIGARKPVYDIWGNTVNEASRMDSTGTMGRIQIPKETAMMLTARGYQLEYRGLVPVKGKGEMETYYVVGRAAGTQGAFTRTPSQHASLAAVVYGMVQARRRQNTVKRTHTQSGGLSRTKSQHSSSSRGVFESSLSPKSGGNRLVNFRSFRMSQQSTPNPVRRHNTSRPSRQVSEPADESHTRSYQNIRQLSVDPKLLSRTNQGLLSSLQLVQRSAPQTPLIDTNRASRTPPTTNRSLSPMNNVTPRSNSPNDIPFSTIMARTASPSSYSMVLKPSVRSISMNFSNPNETQDVR</sequence>
<evidence type="ECO:0000256" key="15">
    <source>
        <dbReference type="SAM" id="MobiDB-lite"/>
    </source>
</evidence>
<comment type="cofactor">
    <cofactor evidence="2">
        <name>Mg(2+)</name>
        <dbReference type="ChEBI" id="CHEBI:18420"/>
    </cofactor>
</comment>
<dbReference type="AlphaFoldDB" id="A0A1B6FKA4"/>
<dbReference type="SUPFAM" id="SSF55073">
    <property type="entry name" value="Nucleotide cyclase"/>
    <property type="match status" value="1"/>
</dbReference>
<evidence type="ECO:0000256" key="7">
    <source>
        <dbReference type="ARBA" id="ARBA00022741"/>
    </source>
</evidence>
<dbReference type="CDD" id="cd07302">
    <property type="entry name" value="CHD"/>
    <property type="match status" value="1"/>
</dbReference>
<evidence type="ECO:0000256" key="11">
    <source>
        <dbReference type="ARBA" id="ARBA00022998"/>
    </source>
</evidence>
<keyword evidence="11" id="KW-0115">cAMP biosynthesis</keyword>
<evidence type="ECO:0000256" key="1">
    <source>
        <dbReference type="ARBA" id="ARBA00001593"/>
    </source>
</evidence>
<dbReference type="GO" id="GO:0035556">
    <property type="term" value="P:intracellular signal transduction"/>
    <property type="evidence" value="ECO:0007669"/>
    <property type="project" value="InterPro"/>
</dbReference>
<evidence type="ECO:0000313" key="17">
    <source>
        <dbReference type="EMBL" id="JAS50423.1"/>
    </source>
</evidence>
<dbReference type="EC" id="4.6.1.1" evidence="4"/>
<dbReference type="GO" id="GO:0007189">
    <property type="term" value="P:adenylate cyclase-activating G protein-coupled receptor signaling pathway"/>
    <property type="evidence" value="ECO:0007669"/>
    <property type="project" value="TreeGrafter"/>
</dbReference>
<proteinExistence type="inferred from homology"/>
<evidence type="ECO:0000259" key="16">
    <source>
        <dbReference type="PROSITE" id="PS50125"/>
    </source>
</evidence>
<dbReference type="GO" id="GO:0005524">
    <property type="term" value="F:ATP binding"/>
    <property type="evidence" value="ECO:0007669"/>
    <property type="project" value="UniProtKB-KW"/>
</dbReference>
<dbReference type="PANTHER" id="PTHR45627">
    <property type="entry name" value="ADENYLATE CYCLASE TYPE 1"/>
    <property type="match status" value="1"/>
</dbReference>
<dbReference type="PANTHER" id="PTHR45627:SF1">
    <property type="entry name" value="ADENYLATE CYCLASE TYPE 8"/>
    <property type="match status" value="1"/>
</dbReference>
<dbReference type="InterPro" id="IPR029787">
    <property type="entry name" value="Nucleotide_cyclase"/>
</dbReference>
<protein>
    <recommendedName>
        <fullName evidence="4">adenylate cyclase</fullName>
        <ecNumber evidence="4">4.6.1.1</ecNumber>
    </recommendedName>
</protein>
<feature type="region of interest" description="Disordered" evidence="15">
    <location>
        <begin position="280"/>
        <end position="363"/>
    </location>
</feature>
<feature type="region of interest" description="Disordered" evidence="15">
    <location>
        <begin position="400"/>
        <end position="433"/>
    </location>
</feature>
<keyword evidence="10" id="KW-1133">Transmembrane helix</keyword>
<evidence type="ECO:0000256" key="4">
    <source>
        <dbReference type="ARBA" id="ARBA00012201"/>
    </source>
</evidence>
<keyword evidence="13 14" id="KW-0456">Lyase</keyword>
<keyword evidence="8" id="KW-0067">ATP-binding</keyword>
<feature type="compositionally biased region" description="Polar residues" evidence="15">
    <location>
        <begin position="400"/>
        <end position="430"/>
    </location>
</feature>
<dbReference type="FunFam" id="3.30.70.1230:FF:000006">
    <property type="entry name" value="Adenylate cyclase"/>
    <property type="match status" value="1"/>
</dbReference>
<evidence type="ECO:0000256" key="9">
    <source>
        <dbReference type="ARBA" id="ARBA00022842"/>
    </source>
</evidence>
<evidence type="ECO:0000256" key="6">
    <source>
        <dbReference type="ARBA" id="ARBA00022723"/>
    </source>
</evidence>
<dbReference type="SMART" id="SM00044">
    <property type="entry name" value="CYCc"/>
    <property type="match status" value="1"/>
</dbReference>
<evidence type="ECO:0000256" key="5">
    <source>
        <dbReference type="ARBA" id="ARBA00022692"/>
    </source>
</evidence>
<gene>
    <name evidence="17" type="ORF">g.13384</name>
</gene>
<organism evidence="17">
    <name type="scientific">Cuerna arida</name>
    <dbReference type="NCBI Taxonomy" id="1464854"/>
    <lineage>
        <taxon>Eukaryota</taxon>
        <taxon>Metazoa</taxon>
        <taxon>Ecdysozoa</taxon>
        <taxon>Arthropoda</taxon>
        <taxon>Hexapoda</taxon>
        <taxon>Insecta</taxon>
        <taxon>Pterygota</taxon>
        <taxon>Neoptera</taxon>
        <taxon>Paraneoptera</taxon>
        <taxon>Hemiptera</taxon>
        <taxon>Auchenorrhyncha</taxon>
        <taxon>Membracoidea</taxon>
        <taxon>Cicadellidae</taxon>
        <taxon>Cicadellinae</taxon>
        <taxon>Proconiini</taxon>
        <taxon>Cuerna</taxon>
    </lineage>
</organism>
<comment type="subcellular location">
    <subcellularLocation>
        <location evidence="3">Membrane</location>
        <topology evidence="3">Multi-pass membrane protein</topology>
    </subcellularLocation>
</comment>
<dbReference type="Pfam" id="PF00211">
    <property type="entry name" value="Guanylate_cyc"/>
    <property type="match status" value="1"/>
</dbReference>
<evidence type="ECO:0000256" key="14">
    <source>
        <dbReference type="RuleBase" id="RU000405"/>
    </source>
</evidence>
<dbReference type="GO" id="GO:0004016">
    <property type="term" value="F:adenylate cyclase activity"/>
    <property type="evidence" value="ECO:0007669"/>
    <property type="project" value="UniProtKB-EC"/>
</dbReference>
<evidence type="ECO:0000256" key="12">
    <source>
        <dbReference type="ARBA" id="ARBA00023136"/>
    </source>
</evidence>
<dbReference type="PROSITE" id="PS00452">
    <property type="entry name" value="GUANYLATE_CYCLASE_1"/>
    <property type="match status" value="1"/>
</dbReference>
<dbReference type="GO" id="GO:0046872">
    <property type="term" value="F:metal ion binding"/>
    <property type="evidence" value="ECO:0007669"/>
    <property type="project" value="UniProtKB-KW"/>
</dbReference>
<feature type="domain" description="Guanylate cyclase" evidence="16">
    <location>
        <begin position="64"/>
        <end position="202"/>
    </location>
</feature>
<dbReference type="Gene3D" id="3.30.70.1230">
    <property type="entry name" value="Nucleotide cyclase"/>
    <property type="match status" value="1"/>
</dbReference>
<keyword evidence="6" id="KW-0479">Metal-binding</keyword>
<dbReference type="InterPro" id="IPR001054">
    <property type="entry name" value="A/G_cyclase"/>
</dbReference>
<dbReference type="GO" id="GO:0005886">
    <property type="term" value="C:plasma membrane"/>
    <property type="evidence" value="ECO:0007669"/>
    <property type="project" value="TreeGrafter"/>
</dbReference>
<keyword evidence="12" id="KW-0472">Membrane</keyword>
<reference evidence="17" key="1">
    <citation type="submission" date="2015-11" db="EMBL/GenBank/DDBJ databases">
        <title>De novo transcriptome assembly of four potential Pierce s Disease insect vectors from Arizona vineyards.</title>
        <authorList>
            <person name="Tassone E.E."/>
        </authorList>
    </citation>
    <scope>NUCLEOTIDE SEQUENCE</scope>
</reference>
<dbReference type="PROSITE" id="PS50125">
    <property type="entry name" value="GUANYLATE_CYCLASE_2"/>
    <property type="match status" value="1"/>
</dbReference>
<evidence type="ECO:0000256" key="2">
    <source>
        <dbReference type="ARBA" id="ARBA00001946"/>
    </source>
</evidence>
<feature type="compositionally biased region" description="Low complexity" evidence="15">
    <location>
        <begin position="295"/>
        <end position="305"/>
    </location>
</feature>
<evidence type="ECO:0000256" key="10">
    <source>
        <dbReference type="ARBA" id="ARBA00022989"/>
    </source>
</evidence>
<comment type="similarity">
    <text evidence="14">Belongs to the adenylyl cyclase class-4/guanylyl cyclase family.</text>
</comment>
<dbReference type="EMBL" id="GECZ01019346">
    <property type="protein sequence ID" value="JAS50423.1"/>
    <property type="molecule type" value="Transcribed_RNA"/>
</dbReference>
<name>A0A1B6FKA4_9HEMI</name>